<evidence type="ECO:0000313" key="1">
    <source>
        <dbReference type="EMBL" id="EFH53852.1"/>
    </source>
</evidence>
<dbReference type="Gramene" id="scaffold_501743.1">
    <property type="protein sequence ID" value="scaffold_501743.1"/>
    <property type="gene ID" value="scaffold_501743.1"/>
</dbReference>
<accession>D7LRI2</accession>
<reference evidence="2" key="1">
    <citation type="journal article" date="2011" name="Nat. Genet.">
        <title>The Arabidopsis lyrata genome sequence and the basis of rapid genome size change.</title>
        <authorList>
            <person name="Hu T.T."/>
            <person name="Pattyn P."/>
            <person name="Bakker E.G."/>
            <person name="Cao J."/>
            <person name="Cheng J.-F."/>
            <person name="Clark R.M."/>
            <person name="Fahlgren N."/>
            <person name="Fawcett J.A."/>
            <person name="Grimwood J."/>
            <person name="Gundlach H."/>
            <person name="Haberer G."/>
            <person name="Hollister J.D."/>
            <person name="Ossowski S."/>
            <person name="Ottilar R.P."/>
            <person name="Salamov A.A."/>
            <person name="Schneeberger K."/>
            <person name="Spannagl M."/>
            <person name="Wang X."/>
            <person name="Yang L."/>
            <person name="Nasrallah M.E."/>
            <person name="Bergelson J."/>
            <person name="Carrington J.C."/>
            <person name="Gaut B.S."/>
            <person name="Schmutz J."/>
            <person name="Mayer K.F.X."/>
            <person name="Van de Peer Y."/>
            <person name="Grigoriev I.V."/>
            <person name="Nordborg M."/>
            <person name="Weigel D."/>
            <person name="Guo Y.-L."/>
        </authorList>
    </citation>
    <scope>NUCLEOTIDE SEQUENCE [LARGE SCALE GENOMIC DNA]</scope>
    <source>
        <strain evidence="2">cv. MN47</strain>
    </source>
</reference>
<dbReference type="Proteomes" id="UP000008694">
    <property type="component" value="Unassembled WGS sequence"/>
</dbReference>
<organism evidence="2">
    <name type="scientific">Arabidopsis lyrata subsp. lyrata</name>
    <name type="common">Lyre-leaved rock-cress</name>
    <dbReference type="NCBI Taxonomy" id="81972"/>
    <lineage>
        <taxon>Eukaryota</taxon>
        <taxon>Viridiplantae</taxon>
        <taxon>Streptophyta</taxon>
        <taxon>Embryophyta</taxon>
        <taxon>Tracheophyta</taxon>
        <taxon>Spermatophyta</taxon>
        <taxon>Magnoliopsida</taxon>
        <taxon>eudicotyledons</taxon>
        <taxon>Gunneridae</taxon>
        <taxon>Pentapetalae</taxon>
        <taxon>rosids</taxon>
        <taxon>malvids</taxon>
        <taxon>Brassicales</taxon>
        <taxon>Brassicaceae</taxon>
        <taxon>Camelineae</taxon>
        <taxon>Arabidopsis</taxon>
    </lineage>
</organism>
<keyword evidence="2" id="KW-1185">Reference proteome</keyword>
<dbReference type="EMBL" id="GL348717">
    <property type="protein sequence ID" value="EFH53852.1"/>
    <property type="molecule type" value="Genomic_DNA"/>
</dbReference>
<gene>
    <name evidence="1" type="ORF">ARALYDRAFT_906039</name>
</gene>
<dbReference type="AlphaFoldDB" id="D7LRI2"/>
<sequence>MKQALFGYLLISKVRELVWVPSKHRNSAAPSWIRSDDGKLWKGGFIRIEGGIADPRGRCGIAMLAWYPNKFPNR</sequence>
<proteinExistence type="predicted"/>
<evidence type="ECO:0000313" key="2">
    <source>
        <dbReference type="Proteomes" id="UP000008694"/>
    </source>
</evidence>
<name>D7LRI2_ARALL</name>
<protein>
    <submittedName>
        <fullName evidence="1">Uncharacterized protein</fullName>
    </submittedName>
</protein>
<dbReference type="HOGENOM" id="CLU_2691130_0_0_1"/>